<sequence>MIAATSSSPARGGGGPAKPVEGERPIRRPATVAKARKLRRTMTYPEVLLWQQLRGQPDGVKFRRQHPLGAYVADFFCVPARLAIEVDGAAHDRGDAPSHDAARDQWFSAQGVTVLRIPASTVLADARAVAADILATARASFPLHHPSDGPPPPQAGEEQE</sequence>
<feature type="region of interest" description="Disordered" evidence="1">
    <location>
        <begin position="141"/>
        <end position="160"/>
    </location>
</feature>
<gene>
    <name evidence="3" type="ORF">FJQ54_16990</name>
</gene>
<dbReference type="CDD" id="cd01038">
    <property type="entry name" value="Endonuclease_DUF559"/>
    <property type="match status" value="1"/>
</dbReference>
<feature type="region of interest" description="Disordered" evidence="1">
    <location>
        <begin position="1"/>
        <end position="30"/>
    </location>
</feature>
<dbReference type="EMBL" id="VFSU01000034">
    <property type="protein sequence ID" value="TPE58741.1"/>
    <property type="molecule type" value="Genomic_DNA"/>
</dbReference>
<dbReference type="PANTHER" id="PTHR38590:SF1">
    <property type="entry name" value="BLL0828 PROTEIN"/>
    <property type="match status" value="1"/>
</dbReference>
<dbReference type="AlphaFoldDB" id="A0A501XDT0"/>
<dbReference type="InterPro" id="IPR011335">
    <property type="entry name" value="Restrct_endonuc-II-like"/>
</dbReference>
<name>A0A501XDT0_9SPHN</name>
<feature type="compositionally biased region" description="Low complexity" evidence="1">
    <location>
        <begin position="1"/>
        <end position="10"/>
    </location>
</feature>
<dbReference type="Gene3D" id="3.40.960.10">
    <property type="entry name" value="VSR Endonuclease"/>
    <property type="match status" value="1"/>
</dbReference>
<dbReference type="InterPro" id="IPR007569">
    <property type="entry name" value="DUF559"/>
</dbReference>
<evidence type="ECO:0000313" key="4">
    <source>
        <dbReference type="Proteomes" id="UP000319897"/>
    </source>
</evidence>
<evidence type="ECO:0000256" key="1">
    <source>
        <dbReference type="SAM" id="MobiDB-lite"/>
    </source>
</evidence>
<keyword evidence="4" id="KW-1185">Reference proteome</keyword>
<dbReference type="InterPro" id="IPR047216">
    <property type="entry name" value="Endonuclease_DUF559_bact"/>
</dbReference>
<dbReference type="PANTHER" id="PTHR38590">
    <property type="entry name" value="BLL0828 PROTEIN"/>
    <property type="match status" value="1"/>
</dbReference>
<evidence type="ECO:0000259" key="2">
    <source>
        <dbReference type="Pfam" id="PF04480"/>
    </source>
</evidence>
<evidence type="ECO:0000313" key="3">
    <source>
        <dbReference type="EMBL" id="TPE58741.1"/>
    </source>
</evidence>
<dbReference type="Proteomes" id="UP000319897">
    <property type="component" value="Unassembled WGS sequence"/>
</dbReference>
<proteinExistence type="predicted"/>
<dbReference type="SUPFAM" id="SSF52980">
    <property type="entry name" value="Restriction endonuclease-like"/>
    <property type="match status" value="1"/>
</dbReference>
<dbReference type="Pfam" id="PF04480">
    <property type="entry name" value="DUF559"/>
    <property type="match status" value="1"/>
</dbReference>
<feature type="domain" description="DUF559" evidence="2">
    <location>
        <begin position="33"/>
        <end position="136"/>
    </location>
</feature>
<accession>A0A501XDT0</accession>
<dbReference type="OrthoDB" id="9798754at2"/>
<reference evidence="3 4" key="1">
    <citation type="submission" date="2019-06" db="EMBL/GenBank/DDBJ databases">
        <authorList>
            <person name="Lee I."/>
            <person name="Jang G.I."/>
            <person name="Hwang C.Y."/>
        </authorList>
    </citation>
    <scope>NUCLEOTIDE SEQUENCE [LARGE SCALE GENOMIC DNA]</scope>
    <source>
        <strain evidence="3 4">PAMC 28131</strain>
    </source>
</reference>
<comment type="caution">
    <text evidence="3">The sequence shown here is derived from an EMBL/GenBank/DDBJ whole genome shotgun (WGS) entry which is preliminary data.</text>
</comment>
<organism evidence="3 4">
    <name type="scientific">Sandaracinobacter neustonicus</name>
    <dbReference type="NCBI Taxonomy" id="1715348"/>
    <lineage>
        <taxon>Bacteria</taxon>
        <taxon>Pseudomonadati</taxon>
        <taxon>Pseudomonadota</taxon>
        <taxon>Alphaproteobacteria</taxon>
        <taxon>Sphingomonadales</taxon>
        <taxon>Sphingosinicellaceae</taxon>
        <taxon>Sandaracinobacter</taxon>
    </lineage>
</organism>
<protein>
    <submittedName>
        <fullName evidence="3">DUF559 domain-containing protein</fullName>
    </submittedName>
</protein>